<dbReference type="AlphaFoldDB" id="A0A5B9QQF2"/>
<evidence type="ECO:0000313" key="2">
    <source>
        <dbReference type="Proteomes" id="UP000325286"/>
    </source>
</evidence>
<evidence type="ECO:0008006" key="3">
    <source>
        <dbReference type="Google" id="ProtNLM"/>
    </source>
</evidence>
<proteinExistence type="predicted"/>
<dbReference type="EMBL" id="CP042914">
    <property type="protein sequence ID" value="QEG41327.1"/>
    <property type="molecule type" value="Genomic_DNA"/>
</dbReference>
<organism evidence="1 2">
    <name type="scientific">Roseimaritima ulvae</name>
    <dbReference type="NCBI Taxonomy" id="980254"/>
    <lineage>
        <taxon>Bacteria</taxon>
        <taxon>Pseudomonadati</taxon>
        <taxon>Planctomycetota</taxon>
        <taxon>Planctomycetia</taxon>
        <taxon>Pirellulales</taxon>
        <taxon>Pirellulaceae</taxon>
        <taxon>Roseimaritima</taxon>
    </lineage>
</organism>
<dbReference type="SUPFAM" id="SSF102712">
    <property type="entry name" value="JAB1/MPN domain"/>
    <property type="match status" value="1"/>
</dbReference>
<dbReference type="RefSeq" id="WP_157609821.1">
    <property type="nucleotide sequence ID" value="NZ_LWSJ01000033.1"/>
</dbReference>
<accession>A0A5B9QQF2</accession>
<sequence length="167" mass="18752">MVAQACTVVTVKFEDAAVADYFDDQVDAGRVPEQFSRVWIHTHPGSCPLPSGTDEETFDRCFGATDWAVMFILARCGATYGRLRLTAGPGAEVSLQHGIDYSMPFASADHDSWEAEYQRTVSVLDPFANRFNPFLGDDVRHLRSESPERYEPPKNLEPWEMSEWVAS</sequence>
<dbReference type="KEGG" id="rul:UC8_33460"/>
<evidence type="ECO:0000313" key="1">
    <source>
        <dbReference type="EMBL" id="QEG41327.1"/>
    </source>
</evidence>
<keyword evidence="2" id="KW-1185">Reference proteome</keyword>
<protein>
    <recommendedName>
        <fullName evidence="3">JAB domain-containing protein</fullName>
    </recommendedName>
</protein>
<dbReference type="Proteomes" id="UP000325286">
    <property type="component" value="Chromosome"/>
</dbReference>
<gene>
    <name evidence="1" type="ORF">UC8_33460</name>
</gene>
<name>A0A5B9QQF2_9BACT</name>
<reference evidence="1 2" key="1">
    <citation type="submission" date="2019-08" db="EMBL/GenBank/DDBJ databases">
        <title>Deep-cultivation of Planctomycetes and their phenomic and genomic characterization uncovers novel biology.</title>
        <authorList>
            <person name="Wiegand S."/>
            <person name="Jogler M."/>
            <person name="Boedeker C."/>
            <person name="Pinto D."/>
            <person name="Vollmers J."/>
            <person name="Rivas-Marin E."/>
            <person name="Kohn T."/>
            <person name="Peeters S.H."/>
            <person name="Heuer A."/>
            <person name="Rast P."/>
            <person name="Oberbeckmann S."/>
            <person name="Bunk B."/>
            <person name="Jeske O."/>
            <person name="Meyerdierks A."/>
            <person name="Storesund J.E."/>
            <person name="Kallscheuer N."/>
            <person name="Luecker S."/>
            <person name="Lage O.M."/>
            <person name="Pohl T."/>
            <person name="Merkel B.J."/>
            <person name="Hornburger P."/>
            <person name="Mueller R.-W."/>
            <person name="Bruemmer F."/>
            <person name="Labrenz M."/>
            <person name="Spormann A.M."/>
            <person name="Op den Camp H."/>
            <person name="Overmann J."/>
            <person name="Amann R."/>
            <person name="Jetten M.S.M."/>
            <person name="Mascher T."/>
            <person name="Medema M.H."/>
            <person name="Devos D.P."/>
            <person name="Kaster A.-K."/>
            <person name="Ovreas L."/>
            <person name="Rohde M."/>
            <person name="Galperin M.Y."/>
            <person name="Jogler C."/>
        </authorList>
    </citation>
    <scope>NUCLEOTIDE SEQUENCE [LARGE SCALE GENOMIC DNA]</scope>
    <source>
        <strain evidence="1 2">UC8</strain>
    </source>
</reference>
<dbReference type="Gene3D" id="3.40.140.10">
    <property type="entry name" value="Cytidine Deaminase, domain 2"/>
    <property type="match status" value="1"/>
</dbReference>